<evidence type="ECO:0000313" key="3">
    <source>
        <dbReference type="Proteomes" id="UP000238081"/>
    </source>
</evidence>
<dbReference type="InterPro" id="IPR017896">
    <property type="entry name" value="4Fe4S_Fe-S-bd"/>
</dbReference>
<feature type="domain" description="4Fe-4S ferredoxin-type" evidence="1">
    <location>
        <begin position="179"/>
        <end position="213"/>
    </location>
</feature>
<dbReference type="EMBL" id="LRDH01000162">
    <property type="protein sequence ID" value="PPV12089.1"/>
    <property type="molecule type" value="Genomic_DNA"/>
</dbReference>
<dbReference type="PANTHER" id="PTHR42827:SF1">
    <property type="entry name" value="IRON-SULFUR CLUSTER-BINDING PROTEIN"/>
    <property type="match status" value="1"/>
</dbReference>
<dbReference type="PANTHER" id="PTHR42827">
    <property type="entry name" value="IRON-SULFUR CLUSTER-BINDING PROTEIN-RELATED"/>
    <property type="match status" value="1"/>
</dbReference>
<protein>
    <submittedName>
        <fullName evidence="2">(Fe-S)-binding protein</fullName>
    </submittedName>
</protein>
<reference evidence="2 3" key="1">
    <citation type="submission" date="2016-01" db="EMBL/GenBank/DDBJ databases">
        <title>Characterization of the Clostridium difficile lineages that are prevalent in Hong Kong and China.</title>
        <authorList>
            <person name="Kwok J.S.-L."/>
            <person name="Lam W.-Y."/>
            <person name="Ip M."/>
            <person name="Chan T.-F."/>
            <person name="Hawkey P.M."/>
            <person name="Tsui S.K.-W."/>
        </authorList>
    </citation>
    <scope>NUCLEOTIDE SEQUENCE [LARGE SCALE GENOMIC DNA]</scope>
    <source>
        <strain evidence="2 3">300064</strain>
    </source>
</reference>
<accession>A0A2S7F5R7</accession>
<proteinExistence type="predicted"/>
<dbReference type="SUPFAM" id="SSF54862">
    <property type="entry name" value="4Fe-4S ferredoxins"/>
    <property type="match status" value="1"/>
</dbReference>
<dbReference type="Proteomes" id="UP000238081">
    <property type="component" value="Unassembled WGS sequence"/>
</dbReference>
<evidence type="ECO:0000313" key="2">
    <source>
        <dbReference type="EMBL" id="PPV12089.1"/>
    </source>
</evidence>
<sequence>MKEKITKMIENFVKDYENQTTISTKWGKPLVGFADANHPYILSFKKLITPTHKLPTDVISDASIVICYFVPFTKEIAKTNMAAGDLASPEWALAYEETNAMFIKLNEHLISELRSFGYDADISKEASTFDQKILKSNWSHRHFAKAAGLGTFGINNMLITKSGCCGRFNTIVTNLDVDADLSLEDELCLFKKNGSCGVCVKHCPSGALTLDGYDRHKCYVVLKKNAKLYTEFGSSYTDDSGNCPNSVGSEVCGKCVINTPCTFL</sequence>
<dbReference type="PROSITE" id="PS51379">
    <property type="entry name" value="4FE4S_FER_2"/>
    <property type="match status" value="1"/>
</dbReference>
<gene>
    <name evidence="2" type="ORF">AWN73_06025</name>
</gene>
<evidence type="ECO:0000259" key="1">
    <source>
        <dbReference type="PROSITE" id="PS51379"/>
    </source>
</evidence>
<dbReference type="RefSeq" id="WP_043665385.1">
    <property type="nucleotide sequence ID" value="NZ_JSEG01000016.1"/>
</dbReference>
<name>A0A2S7F5R7_CLOBU</name>
<organism evidence="2 3">
    <name type="scientific">Clostridium butyricum</name>
    <dbReference type="NCBI Taxonomy" id="1492"/>
    <lineage>
        <taxon>Bacteria</taxon>
        <taxon>Bacillati</taxon>
        <taxon>Bacillota</taxon>
        <taxon>Clostridia</taxon>
        <taxon>Eubacteriales</taxon>
        <taxon>Clostridiaceae</taxon>
        <taxon>Clostridium</taxon>
    </lineage>
</organism>
<dbReference type="AlphaFoldDB" id="A0A2S7F5R7"/>
<comment type="caution">
    <text evidence="2">The sequence shown here is derived from an EMBL/GenBank/DDBJ whole genome shotgun (WGS) entry which is preliminary data.</text>
</comment>